<feature type="binding site" evidence="8">
    <location>
        <position position="12"/>
    </location>
    <ligand>
        <name>ATP</name>
        <dbReference type="ChEBI" id="CHEBI:30616"/>
    </ligand>
</feature>
<dbReference type="RefSeq" id="WP_034539365.1">
    <property type="nucleotide sequence ID" value="NZ_CABFNH010000027.1"/>
</dbReference>
<feature type="binding site" evidence="8">
    <location>
        <begin position="217"/>
        <end position="223"/>
    </location>
    <ligand>
        <name>ATP</name>
        <dbReference type="ChEBI" id="CHEBI:30616"/>
    </ligand>
</feature>
<dbReference type="InterPro" id="IPR036393">
    <property type="entry name" value="AceGlu_kinase-like_sf"/>
</dbReference>
<dbReference type="EC" id="2.7.2.11" evidence="8"/>
<keyword evidence="1 8" id="KW-0963">Cytoplasm</keyword>
<dbReference type="FunFam" id="3.40.1160.10:FF:000018">
    <property type="entry name" value="Glutamate 5-kinase"/>
    <property type="match status" value="1"/>
</dbReference>
<dbReference type="HAMAP" id="MF_00456">
    <property type="entry name" value="ProB"/>
    <property type="match status" value="1"/>
</dbReference>
<dbReference type="GO" id="GO:0004349">
    <property type="term" value="F:glutamate 5-kinase activity"/>
    <property type="evidence" value="ECO:0007669"/>
    <property type="project" value="UniProtKB-UniRule"/>
</dbReference>
<dbReference type="NCBIfam" id="TIGR01027">
    <property type="entry name" value="proB"/>
    <property type="match status" value="1"/>
</dbReference>
<dbReference type="EMBL" id="JROC01000024">
    <property type="protein sequence ID" value="KGL67361.1"/>
    <property type="molecule type" value="Genomic_DNA"/>
</dbReference>
<comment type="subcellular location">
    <subcellularLocation>
        <location evidence="8">Cytoplasm</location>
    </subcellularLocation>
</comment>
<dbReference type="PANTHER" id="PTHR43654:SF1">
    <property type="entry name" value="ISOPENTENYL PHOSPHATE KINASE"/>
    <property type="match status" value="1"/>
</dbReference>
<evidence type="ECO:0000256" key="3">
    <source>
        <dbReference type="ARBA" id="ARBA00022650"/>
    </source>
</evidence>
<feature type="binding site" evidence="8">
    <location>
        <begin position="175"/>
        <end position="176"/>
    </location>
    <ligand>
        <name>ATP</name>
        <dbReference type="ChEBI" id="CHEBI:30616"/>
    </ligand>
</feature>
<dbReference type="EMBL" id="CABFNH010000027">
    <property type="protein sequence ID" value="VTZ92250.1"/>
    <property type="molecule type" value="Genomic_DNA"/>
</dbReference>
<comment type="similarity">
    <text evidence="8">Belongs to the glutamate 5-kinase family.</text>
</comment>
<dbReference type="GO" id="GO:0005524">
    <property type="term" value="F:ATP binding"/>
    <property type="evidence" value="ECO:0007669"/>
    <property type="project" value="UniProtKB-KW"/>
</dbReference>
<proteinExistence type="inferred from homology"/>
<comment type="function">
    <text evidence="8">Catalyzes the transfer of a phosphate group to glutamate to form L-glutamate 5-phosphate.</text>
</comment>
<dbReference type="Proteomes" id="UP000365705">
    <property type="component" value="Unassembled WGS sequence"/>
</dbReference>
<dbReference type="Pfam" id="PF00696">
    <property type="entry name" value="AA_kinase"/>
    <property type="match status" value="1"/>
</dbReference>
<gene>
    <name evidence="8 11" type="primary">proB</name>
    <name evidence="11" type="ORF">LMUP508_01647</name>
    <name evidence="10" type="ORF">LX03_02110</name>
</gene>
<dbReference type="InterPro" id="IPR019797">
    <property type="entry name" value="Glutamate_5-kinase_CS"/>
</dbReference>
<reference evidence="10 12" key="1">
    <citation type="submission" date="2014-09" db="EMBL/GenBank/DDBJ databases">
        <title>Lactobacillus mucosae CRL573 Genome Sequencing.</title>
        <authorList>
            <person name="Bleckwedel J."/>
            <person name="Teran L.C."/>
            <person name="Bonacina J."/>
            <person name="Saavedra L."/>
            <person name="Mozzi F.B."/>
            <person name="Raya R.R."/>
        </authorList>
    </citation>
    <scope>NUCLEOTIDE SEQUENCE [LARGE SCALE GENOMIC DNA]</scope>
    <source>
        <strain evidence="10 12">CRL573</strain>
    </source>
</reference>
<keyword evidence="7 8" id="KW-0067">ATP-binding</keyword>
<dbReference type="PIRSF" id="PIRSF000729">
    <property type="entry name" value="GK"/>
    <property type="match status" value="1"/>
</dbReference>
<dbReference type="CDD" id="cd04242">
    <property type="entry name" value="AAK_G5K_ProB"/>
    <property type="match status" value="1"/>
</dbReference>
<evidence type="ECO:0000313" key="13">
    <source>
        <dbReference type="Proteomes" id="UP000365705"/>
    </source>
</evidence>
<evidence type="ECO:0000256" key="6">
    <source>
        <dbReference type="ARBA" id="ARBA00022777"/>
    </source>
</evidence>
<evidence type="ECO:0000256" key="1">
    <source>
        <dbReference type="ARBA" id="ARBA00022490"/>
    </source>
</evidence>
<keyword evidence="4 8" id="KW-0808">Transferase</keyword>
<evidence type="ECO:0000313" key="12">
    <source>
        <dbReference type="Proteomes" id="UP000030001"/>
    </source>
</evidence>
<dbReference type="AlphaFoldDB" id="A0A099YD62"/>
<comment type="catalytic activity">
    <reaction evidence="8">
        <text>L-glutamate + ATP = L-glutamyl 5-phosphate + ADP</text>
        <dbReference type="Rhea" id="RHEA:14877"/>
        <dbReference type="ChEBI" id="CHEBI:29985"/>
        <dbReference type="ChEBI" id="CHEBI:30616"/>
        <dbReference type="ChEBI" id="CHEBI:58274"/>
        <dbReference type="ChEBI" id="CHEBI:456216"/>
        <dbReference type="EC" id="2.7.2.11"/>
    </reaction>
</comment>
<evidence type="ECO:0000256" key="5">
    <source>
        <dbReference type="ARBA" id="ARBA00022741"/>
    </source>
</evidence>
<organism evidence="10 12">
    <name type="scientific">Limosilactobacillus mucosae</name>
    <name type="common">Lactobacillus mucosae</name>
    <dbReference type="NCBI Taxonomy" id="97478"/>
    <lineage>
        <taxon>Bacteria</taxon>
        <taxon>Bacillati</taxon>
        <taxon>Bacillota</taxon>
        <taxon>Bacilli</taxon>
        <taxon>Lactobacillales</taxon>
        <taxon>Lactobacillaceae</taxon>
        <taxon>Limosilactobacillus</taxon>
    </lineage>
</organism>
<feature type="domain" description="Aspartate/glutamate/uridylate kinase" evidence="9">
    <location>
        <begin position="8"/>
        <end position="240"/>
    </location>
</feature>
<dbReference type="InterPro" id="IPR001048">
    <property type="entry name" value="Asp/Glu/Uridylate_kinase"/>
</dbReference>
<dbReference type="InterPro" id="IPR011529">
    <property type="entry name" value="Glu_5kinase"/>
</dbReference>
<comment type="pathway">
    <text evidence="8">Amino-acid biosynthesis; L-proline biosynthesis; L-glutamate 5-semialdehyde from L-glutamate: step 1/2.</text>
</comment>
<evidence type="ECO:0000313" key="10">
    <source>
        <dbReference type="EMBL" id="KGL67361.1"/>
    </source>
</evidence>
<keyword evidence="2 8" id="KW-0028">Amino-acid biosynthesis</keyword>
<evidence type="ECO:0000256" key="8">
    <source>
        <dbReference type="HAMAP-Rule" id="MF_00456"/>
    </source>
</evidence>
<protein>
    <recommendedName>
        <fullName evidence="8">Glutamate 5-kinase</fullName>
        <ecNumber evidence="8">2.7.2.11</ecNumber>
    </recommendedName>
    <alternativeName>
        <fullName evidence="8">Gamma-glutamyl kinase</fullName>
        <shortName evidence="8">GK</shortName>
    </alternativeName>
</protein>
<reference evidence="11 13" key="2">
    <citation type="submission" date="2019-06" db="EMBL/GenBank/DDBJ databases">
        <authorList>
            <person name="Rodrigo-Torres L."/>
            <person name="Arahal R. D."/>
            <person name="Lucena T."/>
        </authorList>
    </citation>
    <scope>NUCLEOTIDE SEQUENCE [LARGE SCALE GENOMIC DNA]</scope>
    <source>
        <strain evidence="11 13">INIA P508</strain>
    </source>
</reference>
<dbReference type="GO" id="GO:0005829">
    <property type="term" value="C:cytosol"/>
    <property type="evidence" value="ECO:0007669"/>
    <property type="project" value="TreeGrafter"/>
</dbReference>
<feature type="binding site" evidence="8">
    <location>
        <position position="155"/>
    </location>
    <ligand>
        <name>substrate</name>
    </ligand>
</feature>
<dbReference type="PROSITE" id="PS00902">
    <property type="entry name" value="GLUTAMATE_5_KINASE"/>
    <property type="match status" value="1"/>
</dbReference>
<keyword evidence="5 8" id="KW-0547">Nucleotide-binding</keyword>
<evidence type="ECO:0000256" key="4">
    <source>
        <dbReference type="ARBA" id="ARBA00022679"/>
    </source>
</evidence>
<dbReference type="UniPathway" id="UPA00098">
    <property type="reaction ID" value="UER00359"/>
</dbReference>
<evidence type="ECO:0000313" key="11">
    <source>
        <dbReference type="EMBL" id="VTZ92250.1"/>
    </source>
</evidence>
<dbReference type="InterPro" id="IPR001057">
    <property type="entry name" value="Glu/AcGlu_kinase"/>
</dbReference>
<feature type="binding site" evidence="8">
    <location>
        <position position="52"/>
    </location>
    <ligand>
        <name>substrate</name>
    </ligand>
</feature>
<feature type="binding site" evidence="8">
    <location>
        <position position="139"/>
    </location>
    <ligand>
        <name>substrate</name>
    </ligand>
</feature>
<dbReference type="InterPro" id="IPR041739">
    <property type="entry name" value="G5K_ProB"/>
</dbReference>
<evidence type="ECO:0000256" key="7">
    <source>
        <dbReference type="ARBA" id="ARBA00022840"/>
    </source>
</evidence>
<accession>A0A099YD62</accession>
<dbReference type="PRINTS" id="PR00474">
    <property type="entry name" value="GLU5KINASE"/>
</dbReference>
<dbReference type="Proteomes" id="UP000030001">
    <property type="component" value="Unassembled WGS sequence"/>
</dbReference>
<dbReference type="InterPro" id="IPR005715">
    <property type="entry name" value="Glu_5kinase/COase_Synthase"/>
</dbReference>
<dbReference type="PANTHER" id="PTHR43654">
    <property type="entry name" value="GLUTAMATE 5-KINASE"/>
    <property type="match status" value="1"/>
</dbReference>
<evidence type="ECO:0000259" key="9">
    <source>
        <dbReference type="Pfam" id="PF00696"/>
    </source>
</evidence>
<dbReference type="GO" id="GO:0055129">
    <property type="term" value="P:L-proline biosynthetic process"/>
    <property type="evidence" value="ECO:0007669"/>
    <property type="project" value="UniProtKB-UniRule"/>
</dbReference>
<keyword evidence="3 8" id="KW-0641">Proline biosynthesis</keyword>
<dbReference type="SUPFAM" id="SSF53633">
    <property type="entry name" value="Carbamate kinase-like"/>
    <property type="match status" value="1"/>
</dbReference>
<sequence length="276" mass="30152">MEAKMIRRLVVKVGTSSLVMKNGRINLPSIDRLAYSLSALNNAGYQVVLVSSGAMGAGLASLNKTQRPAAIAEQQALASLGQVELMRIYSQRFLDYQTRIAQLLLTRDNLEYPLNRTNVLNTIEVLLQQKIVPIINENDPVSVDELDHHTTFSDNDELSALVATRIGADLLIVLSDIDGLFDKDPHKNADAKLIENVAELTPAIRLSATGSSTRFGTGGMVTKLKAAETILNADRQMVLCNGQDPRVILKVVNGQPIGTHFGRHSIKPLAIDKEEF</sequence>
<dbReference type="Gene3D" id="3.40.1160.10">
    <property type="entry name" value="Acetylglutamate kinase-like"/>
    <property type="match status" value="1"/>
</dbReference>
<keyword evidence="6 8" id="KW-0418">Kinase</keyword>
<evidence type="ECO:0000256" key="2">
    <source>
        <dbReference type="ARBA" id="ARBA00022605"/>
    </source>
</evidence>
<name>A0A099YD62_LIMMU</name>